<evidence type="ECO:0000256" key="5">
    <source>
        <dbReference type="ARBA" id="ARBA00022737"/>
    </source>
</evidence>
<dbReference type="GO" id="GO:0005743">
    <property type="term" value="C:mitochondrial inner membrane"/>
    <property type="evidence" value="ECO:0007669"/>
    <property type="project" value="UniProtKB-SubCell"/>
</dbReference>
<feature type="repeat" description="Solcar" evidence="10">
    <location>
        <begin position="257"/>
        <end position="351"/>
    </location>
</feature>
<keyword evidence="3 11" id="KW-0813">Transport</keyword>
<evidence type="ECO:0000256" key="2">
    <source>
        <dbReference type="ARBA" id="ARBA00006375"/>
    </source>
</evidence>
<dbReference type="PROSITE" id="PS50920">
    <property type="entry name" value="SOLCAR"/>
    <property type="match status" value="3"/>
</dbReference>
<evidence type="ECO:0000313" key="12">
    <source>
        <dbReference type="EMBL" id="CAB9513258.1"/>
    </source>
</evidence>
<evidence type="ECO:0000256" key="3">
    <source>
        <dbReference type="ARBA" id="ARBA00022448"/>
    </source>
</evidence>
<keyword evidence="4 10" id="KW-0812">Transmembrane</keyword>
<comment type="similarity">
    <text evidence="2 11">Belongs to the mitochondrial carrier (TC 2.A.29) family.</text>
</comment>
<dbReference type="PRINTS" id="PR00926">
    <property type="entry name" value="MITOCARRIER"/>
</dbReference>
<evidence type="ECO:0000256" key="4">
    <source>
        <dbReference type="ARBA" id="ARBA00022692"/>
    </source>
</evidence>
<keyword evidence="5" id="KW-0677">Repeat</keyword>
<evidence type="ECO:0000313" key="13">
    <source>
        <dbReference type="Proteomes" id="UP001153069"/>
    </source>
</evidence>
<feature type="repeat" description="Solcar" evidence="10">
    <location>
        <begin position="140"/>
        <end position="237"/>
    </location>
</feature>
<dbReference type="Pfam" id="PF00153">
    <property type="entry name" value="Mito_carr"/>
    <property type="match status" value="3"/>
</dbReference>
<evidence type="ECO:0000256" key="10">
    <source>
        <dbReference type="PROSITE-ProRule" id="PRU00282"/>
    </source>
</evidence>
<keyword evidence="7" id="KW-1133">Transmembrane helix</keyword>
<reference evidence="12" key="1">
    <citation type="submission" date="2020-06" db="EMBL/GenBank/DDBJ databases">
        <authorList>
            <consortium name="Plant Systems Biology data submission"/>
        </authorList>
    </citation>
    <scope>NUCLEOTIDE SEQUENCE</scope>
    <source>
        <strain evidence="12">D6</strain>
    </source>
</reference>
<keyword evidence="13" id="KW-1185">Reference proteome</keyword>
<comment type="subcellular location">
    <subcellularLocation>
        <location evidence="1">Mitochondrion inner membrane</location>
        <topology evidence="1">Multi-pass membrane protein</topology>
    </subcellularLocation>
</comment>
<dbReference type="EMBL" id="CAICTM010000580">
    <property type="protein sequence ID" value="CAB9513258.1"/>
    <property type="molecule type" value="Genomic_DNA"/>
</dbReference>
<dbReference type="InterPro" id="IPR045315">
    <property type="entry name" value="Mtm1-like"/>
</dbReference>
<dbReference type="GO" id="GO:1990542">
    <property type="term" value="P:mitochondrial transmembrane transport"/>
    <property type="evidence" value="ECO:0007669"/>
    <property type="project" value="InterPro"/>
</dbReference>
<dbReference type="Proteomes" id="UP001153069">
    <property type="component" value="Unassembled WGS sequence"/>
</dbReference>
<dbReference type="PANTHER" id="PTHR45760:SF2">
    <property type="entry name" value="FI19922P1-RELATED"/>
    <property type="match status" value="1"/>
</dbReference>
<dbReference type="Gene3D" id="1.50.40.10">
    <property type="entry name" value="Mitochondrial carrier domain"/>
    <property type="match status" value="1"/>
</dbReference>
<keyword evidence="6" id="KW-0999">Mitochondrion inner membrane</keyword>
<dbReference type="InterPro" id="IPR023395">
    <property type="entry name" value="MCP_dom_sf"/>
</dbReference>
<organism evidence="12 13">
    <name type="scientific">Seminavis robusta</name>
    <dbReference type="NCBI Taxonomy" id="568900"/>
    <lineage>
        <taxon>Eukaryota</taxon>
        <taxon>Sar</taxon>
        <taxon>Stramenopiles</taxon>
        <taxon>Ochrophyta</taxon>
        <taxon>Bacillariophyta</taxon>
        <taxon>Bacillariophyceae</taxon>
        <taxon>Bacillariophycidae</taxon>
        <taxon>Naviculales</taxon>
        <taxon>Naviculaceae</taxon>
        <taxon>Seminavis</taxon>
    </lineage>
</organism>
<evidence type="ECO:0000256" key="11">
    <source>
        <dbReference type="RuleBase" id="RU000488"/>
    </source>
</evidence>
<sequence>MSSAAINDGALHGVGETPFVEASSISGSFGISFNCLDPRVVSGSVGSVVSSVVSQPFEVAKVKLQNSDQPRVLGWSKNRAPGTFSVLRHVMANQGVRGVYAGLAPTMVMSIPNYALYLTAYDEIVSYLRTKQSTGTVLSNDGTVPLVGGAVARLIATTAVAPLEMLRTRNASQRLPTRTNPNQKLGLVGNVSVWNDLKNIVRKEGIVSLYTGILPSLGRDVPFAAVYMLCLERIRDESRRIWMVDEAIASSPRHPTQLIMFEFINAAMAGMVAATATAPMDVLKTRAQSAIYEDNTRSSSSQNRESTMRVLRSIVRTEGVSGLWRGNQARMMKVAPQYAIMISFYEVGKKMLAE</sequence>
<dbReference type="OrthoDB" id="1747031at2759"/>
<feature type="repeat" description="Solcar" evidence="10">
    <location>
        <begin position="34"/>
        <end position="127"/>
    </location>
</feature>
<keyword evidence="8" id="KW-0496">Mitochondrion</keyword>
<proteinExistence type="inferred from homology"/>
<dbReference type="InterPro" id="IPR002067">
    <property type="entry name" value="MCP"/>
</dbReference>
<evidence type="ECO:0000256" key="8">
    <source>
        <dbReference type="ARBA" id="ARBA00023128"/>
    </source>
</evidence>
<evidence type="ECO:0000256" key="1">
    <source>
        <dbReference type="ARBA" id="ARBA00004448"/>
    </source>
</evidence>
<gene>
    <name evidence="12" type="ORF">SEMRO_581_G170290.1</name>
</gene>
<comment type="caution">
    <text evidence="12">The sequence shown here is derived from an EMBL/GenBank/DDBJ whole genome shotgun (WGS) entry which is preliminary data.</text>
</comment>
<evidence type="ECO:0000256" key="7">
    <source>
        <dbReference type="ARBA" id="ARBA00022989"/>
    </source>
</evidence>
<dbReference type="InterPro" id="IPR018108">
    <property type="entry name" value="MCP_transmembrane"/>
</dbReference>
<dbReference type="SUPFAM" id="SSF103506">
    <property type="entry name" value="Mitochondrial carrier"/>
    <property type="match status" value="1"/>
</dbReference>
<evidence type="ECO:0000256" key="6">
    <source>
        <dbReference type="ARBA" id="ARBA00022792"/>
    </source>
</evidence>
<keyword evidence="9 10" id="KW-0472">Membrane</keyword>
<dbReference type="PANTHER" id="PTHR45760">
    <property type="entry name" value="FI19922P1-RELATED"/>
    <property type="match status" value="1"/>
</dbReference>
<dbReference type="AlphaFoldDB" id="A0A9N8E2F0"/>
<protein>
    <submittedName>
        <fullName evidence="12">25 member 40</fullName>
    </submittedName>
</protein>
<name>A0A9N8E2F0_9STRA</name>
<evidence type="ECO:0000256" key="9">
    <source>
        <dbReference type="ARBA" id="ARBA00023136"/>
    </source>
</evidence>
<accession>A0A9N8E2F0</accession>